<keyword evidence="1 5" id="KW-0808">Transferase</keyword>
<dbReference type="PATRIC" id="fig|315405.11.peg.2116"/>
<dbReference type="AlphaFoldDB" id="A0A139R6S8"/>
<dbReference type="InterPro" id="IPR050832">
    <property type="entry name" value="Bact_Acetyltransf"/>
</dbReference>
<dbReference type="SUPFAM" id="SSF55729">
    <property type="entry name" value="Acyl-CoA N-acyltransferases (Nat)"/>
    <property type="match status" value="1"/>
</dbReference>
<feature type="domain" description="N-acetyltransferase" evidence="3">
    <location>
        <begin position="1"/>
        <end position="155"/>
    </location>
</feature>
<reference evidence="6 7" key="1">
    <citation type="submission" date="2016-01" db="EMBL/GenBank/DDBJ databases">
        <title>Highly variable Streptococcus oralis are common among viridans streptococci isolated from primates.</title>
        <authorList>
            <person name="Denapaite D."/>
            <person name="Rieger M."/>
            <person name="Koendgen S."/>
            <person name="Brueckner R."/>
            <person name="Ochigava I."/>
            <person name="Kappeler P."/>
            <person name="Maetz-Rensing K."/>
            <person name="Leendertz F."/>
            <person name="Hakenbeck R."/>
        </authorList>
    </citation>
    <scope>NUCLEOTIDE SEQUENCE [LARGE SCALE GENOMIC DNA]</scope>
    <source>
        <strain evidence="4 6">DD02</strain>
        <strain evidence="5 7">DD03</strain>
    </source>
</reference>
<dbReference type="RefSeq" id="WP_061459088.1">
    <property type="nucleotide sequence ID" value="NZ_KQ968751.1"/>
</dbReference>
<accession>A0A139R6S8</accession>
<proteinExistence type="predicted"/>
<dbReference type="InterPro" id="IPR016181">
    <property type="entry name" value="Acyl_CoA_acyltransferase"/>
</dbReference>
<dbReference type="Pfam" id="PF00583">
    <property type="entry name" value="Acetyltransf_1"/>
    <property type="match status" value="1"/>
</dbReference>
<dbReference type="InterPro" id="IPR000182">
    <property type="entry name" value="GNAT_dom"/>
</dbReference>
<protein>
    <submittedName>
        <fullName evidence="5">GNAT family acetyltransferase</fullName>
    </submittedName>
</protein>
<evidence type="ECO:0000313" key="5">
    <source>
        <dbReference type="EMBL" id="KXU10433.1"/>
    </source>
</evidence>
<dbReference type="CDD" id="cd04301">
    <property type="entry name" value="NAT_SF"/>
    <property type="match status" value="1"/>
</dbReference>
<dbReference type="Proteomes" id="UP000071927">
    <property type="component" value="Unassembled WGS sequence"/>
</dbReference>
<gene>
    <name evidence="4" type="ORF">SGADD02_01812</name>
    <name evidence="5" type="ORF">SGADD03_00176</name>
</gene>
<sequence length="155" mass="17636">MKFKKASLSDLEILVSTRVNVLRSANQLDLSVDMKEVEKSSRLYYQEALASDNHTAFLVYNADDSVIGAGAVSYYQVMPTYHNPSGKKAYIMNMYVAPEHRRKGIATKLLDLLIADSKERGIDHITLEATQMGRKLYENYGFSQMQDEMEYVIHS</sequence>
<dbReference type="Proteomes" id="UP000070198">
    <property type="component" value="Unassembled WGS sequence"/>
</dbReference>
<dbReference type="EMBL" id="LQOF01000360">
    <property type="protein sequence ID" value="KXT65972.1"/>
    <property type="molecule type" value="Genomic_DNA"/>
</dbReference>
<evidence type="ECO:0000259" key="3">
    <source>
        <dbReference type="PROSITE" id="PS51186"/>
    </source>
</evidence>
<dbReference type="GO" id="GO:0016747">
    <property type="term" value="F:acyltransferase activity, transferring groups other than amino-acyl groups"/>
    <property type="evidence" value="ECO:0007669"/>
    <property type="project" value="InterPro"/>
</dbReference>
<evidence type="ECO:0000313" key="7">
    <source>
        <dbReference type="Proteomes" id="UP000071927"/>
    </source>
</evidence>
<organism evidence="5 7">
    <name type="scientific">Streptococcus gallolyticus</name>
    <dbReference type="NCBI Taxonomy" id="315405"/>
    <lineage>
        <taxon>Bacteria</taxon>
        <taxon>Bacillati</taxon>
        <taxon>Bacillota</taxon>
        <taxon>Bacilli</taxon>
        <taxon>Lactobacillales</taxon>
        <taxon>Streptococcaceae</taxon>
        <taxon>Streptococcus</taxon>
    </lineage>
</organism>
<dbReference type="Gene3D" id="3.40.630.30">
    <property type="match status" value="1"/>
</dbReference>
<evidence type="ECO:0000313" key="6">
    <source>
        <dbReference type="Proteomes" id="UP000070198"/>
    </source>
</evidence>
<dbReference type="PANTHER" id="PTHR43877">
    <property type="entry name" value="AMINOALKYLPHOSPHONATE N-ACETYLTRANSFERASE-RELATED-RELATED"/>
    <property type="match status" value="1"/>
</dbReference>
<evidence type="ECO:0000313" key="4">
    <source>
        <dbReference type="EMBL" id="KXT65972.1"/>
    </source>
</evidence>
<name>A0A139R6S8_9STRE</name>
<comment type="caution">
    <text evidence="5">The sequence shown here is derived from an EMBL/GenBank/DDBJ whole genome shotgun (WGS) entry which is preliminary data.</text>
</comment>
<dbReference type="EMBL" id="LQXV01000061">
    <property type="protein sequence ID" value="KXU10433.1"/>
    <property type="molecule type" value="Genomic_DNA"/>
</dbReference>
<evidence type="ECO:0000256" key="1">
    <source>
        <dbReference type="ARBA" id="ARBA00022679"/>
    </source>
</evidence>
<evidence type="ECO:0000256" key="2">
    <source>
        <dbReference type="ARBA" id="ARBA00023315"/>
    </source>
</evidence>
<dbReference type="PROSITE" id="PS51186">
    <property type="entry name" value="GNAT"/>
    <property type="match status" value="1"/>
</dbReference>
<keyword evidence="2" id="KW-0012">Acyltransferase</keyword>